<dbReference type="Pfam" id="PF00672">
    <property type="entry name" value="HAMP"/>
    <property type="match status" value="1"/>
</dbReference>
<keyword evidence="9" id="KW-0175">Coiled coil</keyword>
<gene>
    <name evidence="13" type="ORF">HHX48_03210</name>
</gene>
<feature type="coiled-coil region" evidence="9">
    <location>
        <begin position="332"/>
        <end position="366"/>
    </location>
</feature>
<keyword evidence="3 10" id="KW-0812">Transmembrane</keyword>
<dbReference type="Gene3D" id="1.10.287.950">
    <property type="entry name" value="Methyl-accepting chemotaxis protein"/>
    <property type="match status" value="1"/>
</dbReference>
<evidence type="ECO:0000313" key="13">
    <source>
        <dbReference type="EMBL" id="MBD3584743.1"/>
    </source>
</evidence>
<feature type="domain" description="Methyl-accepting transducer" evidence="11">
    <location>
        <begin position="289"/>
        <end position="525"/>
    </location>
</feature>
<keyword evidence="14" id="KW-1185">Reference proteome</keyword>
<dbReference type="Gene3D" id="3.30.450.20">
    <property type="entry name" value="PAS domain"/>
    <property type="match status" value="1"/>
</dbReference>
<reference evidence="13 14" key="1">
    <citation type="submission" date="2020-04" db="EMBL/GenBank/DDBJ databases">
        <title>Salinimonas sp. HHU 13199.</title>
        <authorList>
            <person name="Cui X."/>
            <person name="Zhang D."/>
        </authorList>
    </citation>
    <scope>NUCLEOTIDE SEQUENCE [LARGE SCALE GENOMIC DNA]</scope>
    <source>
        <strain evidence="13 14">HHU 13199</strain>
    </source>
</reference>
<dbReference type="PANTHER" id="PTHR32089:SF119">
    <property type="entry name" value="METHYL-ACCEPTING CHEMOTAXIS PROTEIN CTPL"/>
    <property type="match status" value="1"/>
</dbReference>
<feature type="domain" description="HAMP" evidence="12">
    <location>
        <begin position="230"/>
        <end position="284"/>
    </location>
</feature>
<evidence type="ECO:0000256" key="3">
    <source>
        <dbReference type="ARBA" id="ARBA00022692"/>
    </source>
</evidence>
<dbReference type="EMBL" id="JABBXD010000001">
    <property type="protein sequence ID" value="MBD3584743.1"/>
    <property type="molecule type" value="Genomic_DNA"/>
</dbReference>
<accession>A0ABR8LHS1</accession>
<dbReference type="InterPro" id="IPR004089">
    <property type="entry name" value="MCPsignal_dom"/>
</dbReference>
<comment type="caution">
    <text evidence="13">The sequence shown here is derived from an EMBL/GenBank/DDBJ whole genome shotgun (WGS) entry which is preliminary data.</text>
</comment>
<dbReference type="PANTHER" id="PTHR32089">
    <property type="entry name" value="METHYL-ACCEPTING CHEMOTAXIS PROTEIN MCPB"/>
    <property type="match status" value="1"/>
</dbReference>
<dbReference type="RefSeq" id="WP_191022182.1">
    <property type="nucleotide sequence ID" value="NZ_JABBXD010000001.1"/>
</dbReference>
<dbReference type="SMART" id="SM00283">
    <property type="entry name" value="MA"/>
    <property type="match status" value="1"/>
</dbReference>
<organism evidence="13 14">
    <name type="scientific">Salinimonas profundi</name>
    <dbReference type="NCBI Taxonomy" id="2729140"/>
    <lineage>
        <taxon>Bacteria</taxon>
        <taxon>Pseudomonadati</taxon>
        <taxon>Pseudomonadota</taxon>
        <taxon>Gammaproteobacteria</taxon>
        <taxon>Alteromonadales</taxon>
        <taxon>Alteromonadaceae</taxon>
        <taxon>Alteromonas/Salinimonas group</taxon>
        <taxon>Salinimonas</taxon>
    </lineage>
</organism>
<name>A0ABR8LHS1_9ALTE</name>
<dbReference type="PROSITE" id="PS50111">
    <property type="entry name" value="CHEMOTAXIS_TRANSDUC_2"/>
    <property type="match status" value="1"/>
</dbReference>
<evidence type="ECO:0000259" key="11">
    <source>
        <dbReference type="PROSITE" id="PS50111"/>
    </source>
</evidence>
<comment type="similarity">
    <text evidence="7">Belongs to the methyl-accepting chemotaxis (MCP) protein family.</text>
</comment>
<evidence type="ECO:0000256" key="1">
    <source>
        <dbReference type="ARBA" id="ARBA00004651"/>
    </source>
</evidence>
<dbReference type="InterPro" id="IPR033480">
    <property type="entry name" value="sCache_2"/>
</dbReference>
<evidence type="ECO:0000256" key="4">
    <source>
        <dbReference type="ARBA" id="ARBA00022989"/>
    </source>
</evidence>
<evidence type="ECO:0000259" key="12">
    <source>
        <dbReference type="PROSITE" id="PS50885"/>
    </source>
</evidence>
<evidence type="ECO:0000256" key="10">
    <source>
        <dbReference type="SAM" id="Phobius"/>
    </source>
</evidence>
<comment type="subcellular location">
    <subcellularLocation>
        <location evidence="1">Cell membrane</location>
        <topology evidence="1">Multi-pass membrane protein</topology>
    </subcellularLocation>
</comment>
<dbReference type="Pfam" id="PF17200">
    <property type="entry name" value="sCache_2"/>
    <property type="match status" value="1"/>
</dbReference>
<dbReference type="SMART" id="SM00304">
    <property type="entry name" value="HAMP"/>
    <property type="match status" value="1"/>
</dbReference>
<evidence type="ECO:0000256" key="8">
    <source>
        <dbReference type="PROSITE-ProRule" id="PRU00284"/>
    </source>
</evidence>
<evidence type="ECO:0000256" key="2">
    <source>
        <dbReference type="ARBA" id="ARBA00022475"/>
    </source>
</evidence>
<keyword evidence="6 8" id="KW-0807">Transducer</keyword>
<evidence type="ECO:0000256" key="5">
    <source>
        <dbReference type="ARBA" id="ARBA00023136"/>
    </source>
</evidence>
<evidence type="ECO:0000256" key="9">
    <source>
        <dbReference type="SAM" id="Coils"/>
    </source>
</evidence>
<protein>
    <submittedName>
        <fullName evidence="13">Methyl-accepting chemotaxis protein</fullName>
    </submittedName>
</protein>
<evidence type="ECO:0000256" key="6">
    <source>
        <dbReference type="ARBA" id="ARBA00023224"/>
    </source>
</evidence>
<keyword evidence="2" id="KW-1003">Cell membrane</keyword>
<evidence type="ECO:0000313" key="14">
    <source>
        <dbReference type="Proteomes" id="UP000624419"/>
    </source>
</evidence>
<proteinExistence type="inferred from homology"/>
<sequence length="561" mass="60484">MLSKFSIKTRLISLATLPLILITLILLLVTASQIKKMQSESVRSAEEILTQSKQEELKHIIDMAYSAIAPLYEGGGSRNDAVSILQNMSFGEDGYIFGYTEDAVRVFSGNSQENIGKSYYDFKDTNGVYLIRELIEAGKKNTAGQSAEFVTYHFPRLGGDIAYPKLSYAIFLDEWNLMIGTGIYVDHIEQQVSTLEAIISQSSEHLLMLVFIVALIALLIFASTGLMISRSILKPLDEATQSIFSLSQGEGDLTQRLNVSDQHEMGALATHTNALLSTLQTLIEKVKQVANAVSDQGHTLTEQANSINRLSSTQHTEIDQIASATTQMSESAAQAARNASNAARAAHNAEQESQAALASADRTRREMHNLIDALARTSDVVSHVGADVENISVVLQVIGNIAEQTNLLALNAAIEAARAGDQGRGFAVVADEVRTLASRTQGSTEEIQQMIEKLQKSARDAANVMAASIKNSENTSAGIDATAANLDAISQAVNTLNDENTQIATAAEQQRVVSGDISGRIVGVAEQTTELAGISTQNARVANELEAKVRELEDLIGQFKV</sequence>
<dbReference type="Pfam" id="PF00015">
    <property type="entry name" value="MCPsignal"/>
    <property type="match status" value="1"/>
</dbReference>
<dbReference type="Proteomes" id="UP000624419">
    <property type="component" value="Unassembled WGS sequence"/>
</dbReference>
<keyword evidence="5 10" id="KW-0472">Membrane</keyword>
<dbReference type="SMART" id="SM01049">
    <property type="entry name" value="Cache_2"/>
    <property type="match status" value="1"/>
</dbReference>
<feature type="transmembrane region" description="Helical" evidence="10">
    <location>
        <begin position="206"/>
        <end position="228"/>
    </location>
</feature>
<evidence type="ECO:0000256" key="7">
    <source>
        <dbReference type="ARBA" id="ARBA00029447"/>
    </source>
</evidence>
<dbReference type="InterPro" id="IPR003660">
    <property type="entry name" value="HAMP_dom"/>
</dbReference>
<dbReference type="SUPFAM" id="SSF58104">
    <property type="entry name" value="Methyl-accepting chemotaxis protein (MCP) signaling domain"/>
    <property type="match status" value="1"/>
</dbReference>
<keyword evidence="4 10" id="KW-1133">Transmembrane helix</keyword>
<dbReference type="PROSITE" id="PS50885">
    <property type="entry name" value="HAMP"/>
    <property type="match status" value="1"/>
</dbReference>